<feature type="domain" description="JmjC" evidence="2">
    <location>
        <begin position="86"/>
        <end position="182"/>
    </location>
</feature>
<dbReference type="GO" id="GO:0005634">
    <property type="term" value="C:nucleus"/>
    <property type="evidence" value="ECO:0007669"/>
    <property type="project" value="TreeGrafter"/>
</dbReference>
<dbReference type="AlphaFoldDB" id="A0A178Z444"/>
<dbReference type="Pfam" id="PF02373">
    <property type="entry name" value="JmjC"/>
    <property type="match status" value="1"/>
</dbReference>
<evidence type="ECO:0000313" key="4">
    <source>
        <dbReference type="Proteomes" id="UP000078343"/>
    </source>
</evidence>
<dbReference type="STRING" id="1367422.A0A178Z444"/>
<comment type="caution">
    <text evidence="3">The sequence shown here is derived from an EMBL/GenBank/DDBJ whole genome shotgun (WGS) entry which is preliminary data.</text>
</comment>
<dbReference type="GO" id="GO:0032452">
    <property type="term" value="F:histone demethylase activity"/>
    <property type="evidence" value="ECO:0007669"/>
    <property type="project" value="TreeGrafter"/>
</dbReference>
<proteinExistence type="predicted"/>
<reference evidence="3 4" key="1">
    <citation type="submission" date="2016-04" db="EMBL/GenBank/DDBJ databases">
        <title>Draft genome of Fonsecaea erecta CBS 125763.</title>
        <authorList>
            <person name="Weiss V.A."/>
            <person name="Vicente V.A."/>
            <person name="Raittz R.T."/>
            <person name="Moreno L.F."/>
            <person name="De Souza E.M."/>
            <person name="Pedrosa F.O."/>
            <person name="Steffens M.B."/>
            <person name="Faoro H."/>
            <person name="Tadra-Sfeir M.Z."/>
            <person name="Najafzadeh M.J."/>
            <person name="Felipe M.S."/>
            <person name="Teixeira M."/>
            <person name="Sun J."/>
            <person name="Xi L."/>
            <person name="Gomes R."/>
            <person name="De Azevedo C.M."/>
            <person name="Salgado C.G."/>
            <person name="Da Silva M.B."/>
            <person name="Nascimento M.F."/>
            <person name="Queiroz-Telles F."/>
            <person name="Attili D.S."/>
            <person name="Gorbushina A."/>
        </authorList>
    </citation>
    <scope>NUCLEOTIDE SEQUENCE [LARGE SCALE GENOMIC DNA]</scope>
    <source>
        <strain evidence="3 4">CBS 125763</strain>
    </source>
</reference>
<dbReference type="Proteomes" id="UP000078343">
    <property type="component" value="Unassembled WGS sequence"/>
</dbReference>
<organism evidence="3 4">
    <name type="scientific">Fonsecaea erecta</name>
    <dbReference type="NCBI Taxonomy" id="1367422"/>
    <lineage>
        <taxon>Eukaryota</taxon>
        <taxon>Fungi</taxon>
        <taxon>Dikarya</taxon>
        <taxon>Ascomycota</taxon>
        <taxon>Pezizomycotina</taxon>
        <taxon>Eurotiomycetes</taxon>
        <taxon>Chaetothyriomycetidae</taxon>
        <taxon>Chaetothyriales</taxon>
        <taxon>Herpotrichiellaceae</taxon>
        <taxon>Fonsecaea</taxon>
    </lineage>
</organism>
<dbReference type="InterPro" id="IPR003347">
    <property type="entry name" value="JmjC_dom"/>
</dbReference>
<dbReference type="OrthoDB" id="1678912at2759"/>
<feature type="region of interest" description="Disordered" evidence="1">
    <location>
        <begin position="751"/>
        <end position="772"/>
    </location>
</feature>
<dbReference type="RefSeq" id="XP_018687242.1">
    <property type="nucleotide sequence ID" value="XM_018843401.1"/>
</dbReference>
<dbReference type="PANTHER" id="PTHR10694">
    <property type="entry name" value="LYSINE-SPECIFIC DEMETHYLASE"/>
    <property type="match status" value="1"/>
</dbReference>
<name>A0A178Z444_9EURO</name>
<accession>A0A178Z444</accession>
<dbReference type="GO" id="GO:0010468">
    <property type="term" value="P:regulation of gene expression"/>
    <property type="evidence" value="ECO:0007669"/>
    <property type="project" value="TreeGrafter"/>
</dbReference>
<evidence type="ECO:0000313" key="3">
    <source>
        <dbReference type="EMBL" id="OAP53875.1"/>
    </source>
</evidence>
<keyword evidence="4" id="KW-1185">Reference proteome</keyword>
<dbReference type="GO" id="GO:0000785">
    <property type="term" value="C:chromatin"/>
    <property type="evidence" value="ECO:0007669"/>
    <property type="project" value="TreeGrafter"/>
</dbReference>
<dbReference type="EMBL" id="LVYI01000018">
    <property type="protein sequence ID" value="OAP53875.1"/>
    <property type="molecule type" value="Genomic_DNA"/>
</dbReference>
<dbReference type="Gene3D" id="2.60.120.650">
    <property type="entry name" value="Cupin"/>
    <property type="match status" value="1"/>
</dbReference>
<evidence type="ECO:0000259" key="2">
    <source>
        <dbReference type="Pfam" id="PF02373"/>
    </source>
</evidence>
<sequence>MDMVRPHHCAGICFSTTYRITSEPLECATWNINDFQLRGILGLPEKHLSINHRPLSVHDGGSKVYSHHASLNNAQFFTSMSKKALDLQSLNILWYGQPTIWVVIPPRHAARLEARVAQEVYQLPRCGQFVRHSNVIVSPSELIRWGVMPSVFAQFPGEVVKIEENAYYFTWKTGPSLSETMNCCDVDWLPPPLYRDCATGTGCASELLSSSNASVRSHARSLSRHSPEAGATREPVITQVEDAPLRSDGDIYHQEAEGNFVGFRDNGSLKGSQIRRTGAPDALAPWFVPYSDTQNLPNPDNCLESSNLMLSEYGMDFLRHKNENLSTVMVNESGSSDPFYTCHTSPYLSPELLTATDITEHWFEADTQVRGIIGQGDISNEYTWLDDPGTMGYAWQAGRSRAKLHGQYAITPVSSGPTQPAGPPPTSLIVARAIDALTALGLRHEGRLLWKTNKTVDVRHILDTFRRSAPLDDNTVFEILHILTVGRNDVYVGRSDHLHRVLVETYESPTSMVFFPIRQGNHSFLLSVNGLDHIVTIHDNLPHDDVVSCLASAGVADSCWDFQYKQILADDGLNSALILLYEAEMLLRGDVEVIEDLSLLRLRYLRLLLGDLLAQESLSYLTCDSATLIEGITTFRNGTTDLQRGDLLTETRLSQPRRHLDVLASAIGCATVLQDLKAIAQNLRSSSAWEPLTLKSIMQVFDHGEANRSLRALQKNVSWLLVARSFRALTTQMQKVLRKNKEANEEAKKFARQWRGQETTRPARTEESGVVASNSGVDAKSMAYDWLIKYWGHPPEDRADPKKRVQRCNYLGRSLMLFEDVCGLDFPLWMLLPLRSLLCSSGPGCPIDPDMLVFVPLVLGSRG</sequence>
<evidence type="ECO:0000256" key="1">
    <source>
        <dbReference type="SAM" id="MobiDB-lite"/>
    </source>
</evidence>
<dbReference type="GeneID" id="30016064"/>
<gene>
    <name evidence="3" type="ORF">AYL99_11897</name>
</gene>
<protein>
    <recommendedName>
        <fullName evidence="2">JmjC domain-containing protein</fullName>
    </recommendedName>
</protein>